<dbReference type="PANTHER" id="PTHR44167">
    <property type="entry name" value="OVARIAN-SPECIFIC SERINE/THREONINE-PROTEIN KINASE LOK-RELATED"/>
    <property type="match status" value="1"/>
</dbReference>
<dbReference type="SUPFAM" id="SSF56112">
    <property type="entry name" value="Protein kinase-like (PK-like)"/>
    <property type="match status" value="1"/>
</dbReference>
<keyword evidence="2 3" id="KW-0067">ATP-binding</keyword>
<dbReference type="PANTHER" id="PTHR44167:SF24">
    <property type="entry name" value="SERINE_THREONINE-PROTEIN KINASE CHK2"/>
    <property type="match status" value="1"/>
</dbReference>
<dbReference type="InterPro" id="IPR011009">
    <property type="entry name" value="Kinase-like_dom_sf"/>
</dbReference>
<dbReference type="SMART" id="SM00220">
    <property type="entry name" value="S_TKc"/>
    <property type="match status" value="1"/>
</dbReference>
<dbReference type="OrthoDB" id="4062651at2759"/>
<dbReference type="Gene3D" id="1.10.510.10">
    <property type="entry name" value="Transferase(Phosphotransferase) domain 1"/>
    <property type="match status" value="1"/>
</dbReference>
<dbReference type="PROSITE" id="PS00107">
    <property type="entry name" value="PROTEIN_KINASE_ATP"/>
    <property type="match status" value="1"/>
</dbReference>
<protein>
    <submittedName>
        <fullName evidence="6">Kinase-like protein</fullName>
    </submittedName>
</protein>
<evidence type="ECO:0000313" key="6">
    <source>
        <dbReference type="EMBL" id="KAF2838069.1"/>
    </source>
</evidence>
<evidence type="ECO:0000256" key="3">
    <source>
        <dbReference type="PROSITE-ProRule" id="PRU10141"/>
    </source>
</evidence>
<feature type="binding site" evidence="3">
    <location>
        <position position="349"/>
    </location>
    <ligand>
        <name>ATP</name>
        <dbReference type="ChEBI" id="CHEBI:30616"/>
    </ligand>
</feature>
<dbReference type="GO" id="GO:0005524">
    <property type="term" value="F:ATP binding"/>
    <property type="evidence" value="ECO:0007669"/>
    <property type="project" value="UniProtKB-UniRule"/>
</dbReference>
<feature type="compositionally biased region" description="Basic and acidic residues" evidence="4">
    <location>
        <begin position="114"/>
        <end position="131"/>
    </location>
</feature>
<feature type="region of interest" description="Disordered" evidence="4">
    <location>
        <begin position="239"/>
        <end position="283"/>
    </location>
</feature>
<accession>A0A9P4S8Y1</accession>
<dbReference type="GO" id="GO:0005634">
    <property type="term" value="C:nucleus"/>
    <property type="evidence" value="ECO:0007669"/>
    <property type="project" value="TreeGrafter"/>
</dbReference>
<dbReference type="Pfam" id="PF00069">
    <property type="entry name" value="Pkinase"/>
    <property type="match status" value="1"/>
</dbReference>
<feature type="region of interest" description="Disordered" evidence="4">
    <location>
        <begin position="1"/>
        <end position="77"/>
    </location>
</feature>
<dbReference type="GO" id="GO:0004674">
    <property type="term" value="F:protein serine/threonine kinase activity"/>
    <property type="evidence" value="ECO:0007669"/>
    <property type="project" value="TreeGrafter"/>
</dbReference>
<sequence>MAPEESQHSFQKLKLDTAPAKPLTSTFSSLSRENSNQNGITQCQSRNQSSTIPTSDLASSFPGQDIDNDEGQKRPSADLYLSESVVLSPADDVESSFRNRSKSITFADEVTLDSGHRQSAHEPLPKPEHESSSPLRRNFSESEKFMFDPATGEPLDQRKARYRHFRAGEMRHPLLQTTVDDLARDSGISEHEQIASLTSEATASPILEEVKTPEDIPAEYLLSPLTASSPMDFASRHGAWPITRRTSEQRSRSSRSEKSSFGSQRRNTRRSTGRSAASSMSPASAFLSQWGREEAASLTEPDDEGQEIGDHSEYIIGRQIGFGGFSVVKEVFTIENSKKITRAVKIVRKQVNGKSEHENDKLQTDFEHEVSIWRFLKHRYILPLIAVYDSPFATFCITKLNTGGTLFDLVRSNRKVEPGKRGLTHDLARRYVYQLASALRYLHEDVRVVHRDIKLENCLLDMSGLNSAKEGGNVLLCDFGMADFITNEHRPEPEQYDNDRHANIGPSELSSCVVGSLQYAAPELFNARTMLYEPSVDIWAFGVIVFALLTGELPFQHSFQPKLTMMILKGEWDRDLLINARGSSEEAVDLVQGCLQMDPLARPTIGDILENPWLDGCKEICGDVDGAWA</sequence>
<name>A0A9P4S8Y1_9PEZI</name>
<evidence type="ECO:0000313" key="7">
    <source>
        <dbReference type="Proteomes" id="UP000799429"/>
    </source>
</evidence>
<dbReference type="EMBL" id="MU006097">
    <property type="protein sequence ID" value="KAF2838069.1"/>
    <property type="molecule type" value="Genomic_DNA"/>
</dbReference>
<feature type="compositionally biased region" description="Low complexity" evidence="4">
    <location>
        <begin position="273"/>
        <end position="283"/>
    </location>
</feature>
<dbReference type="AlphaFoldDB" id="A0A9P4S8Y1"/>
<feature type="domain" description="Protein kinase" evidence="5">
    <location>
        <begin position="314"/>
        <end position="614"/>
    </location>
</feature>
<evidence type="ECO:0000256" key="4">
    <source>
        <dbReference type="SAM" id="MobiDB-lite"/>
    </source>
</evidence>
<feature type="compositionally biased region" description="Basic and acidic residues" evidence="4">
    <location>
        <begin position="245"/>
        <end position="258"/>
    </location>
</feature>
<dbReference type="InterPro" id="IPR000719">
    <property type="entry name" value="Prot_kinase_dom"/>
</dbReference>
<keyword evidence="7" id="KW-1185">Reference proteome</keyword>
<keyword evidence="6" id="KW-0418">Kinase</keyword>
<keyword evidence="6" id="KW-0808">Transferase</keyword>
<reference evidence="6" key="1">
    <citation type="journal article" date="2020" name="Stud. Mycol.">
        <title>101 Dothideomycetes genomes: a test case for predicting lifestyles and emergence of pathogens.</title>
        <authorList>
            <person name="Haridas S."/>
            <person name="Albert R."/>
            <person name="Binder M."/>
            <person name="Bloem J."/>
            <person name="Labutti K."/>
            <person name="Salamov A."/>
            <person name="Andreopoulos B."/>
            <person name="Baker S."/>
            <person name="Barry K."/>
            <person name="Bills G."/>
            <person name="Bluhm B."/>
            <person name="Cannon C."/>
            <person name="Castanera R."/>
            <person name="Culley D."/>
            <person name="Daum C."/>
            <person name="Ezra D."/>
            <person name="Gonzalez J."/>
            <person name="Henrissat B."/>
            <person name="Kuo A."/>
            <person name="Liang C."/>
            <person name="Lipzen A."/>
            <person name="Lutzoni F."/>
            <person name="Magnuson J."/>
            <person name="Mondo S."/>
            <person name="Nolan M."/>
            <person name="Ohm R."/>
            <person name="Pangilinan J."/>
            <person name="Park H.-J."/>
            <person name="Ramirez L."/>
            <person name="Alfaro M."/>
            <person name="Sun H."/>
            <person name="Tritt A."/>
            <person name="Yoshinaga Y."/>
            <person name="Zwiers L.-H."/>
            <person name="Turgeon B."/>
            <person name="Goodwin S."/>
            <person name="Spatafora J."/>
            <person name="Crous P."/>
            <person name="Grigoriev I."/>
        </authorList>
    </citation>
    <scope>NUCLEOTIDE SEQUENCE</scope>
    <source>
        <strain evidence="6">CBS 101060</strain>
    </source>
</reference>
<dbReference type="InterPro" id="IPR008271">
    <property type="entry name" value="Ser/Thr_kinase_AS"/>
</dbReference>
<dbReference type="PROSITE" id="PS00108">
    <property type="entry name" value="PROTEIN_KINASE_ST"/>
    <property type="match status" value="1"/>
</dbReference>
<evidence type="ECO:0000256" key="1">
    <source>
        <dbReference type="ARBA" id="ARBA00022741"/>
    </source>
</evidence>
<proteinExistence type="predicted"/>
<dbReference type="PROSITE" id="PS50011">
    <property type="entry name" value="PROTEIN_KINASE_DOM"/>
    <property type="match status" value="1"/>
</dbReference>
<evidence type="ECO:0000256" key="2">
    <source>
        <dbReference type="ARBA" id="ARBA00022840"/>
    </source>
</evidence>
<dbReference type="Proteomes" id="UP000799429">
    <property type="component" value="Unassembled WGS sequence"/>
</dbReference>
<gene>
    <name evidence="6" type="ORF">M501DRAFT_936235</name>
</gene>
<keyword evidence="1 3" id="KW-0547">Nucleotide-binding</keyword>
<feature type="region of interest" description="Disordered" evidence="4">
    <location>
        <begin position="90"/>
        <end position="153"/>
    </location>
</feature>
<comment type="caution">
    <text evidence="6">The sequence shown here is derived from an EMBL/GenBank/DDBJ whole genome shotgun (WGS) entry which is preliminary data.</text>
</comment>
<evidence type="ECO:0000259" key="5">
    <source>
        <dbReference type="PROSITE" id="PS50011"/>
    </source>
</evidence>
<organism evidence="6 7">
    <name type="scientific">Patellaria atrata CBS 101060</name>
    <dbReference type="NCBI Taxonomy" id="1346257"/>
    <lineage>
        <taxon>Eukaryota</taxon>
        <taxon>Fungi</taxon>
        <taxon>Dikarya</taxon>
        <taxon>Ascomycota</taxon>
        <taxon>Pezizomycotina</taxon>
        <taxon>Dothideomycetes</taxon>
        <taxon>Dothideomycetes incertae sedis</taxon>
        <taxon>Patellariales</taxon>
        <taxon>Patellariaceae</taxon>
        <taxon>Patellaria</taxon>
    </lineage>
</organism>
<dbReference type="GO" id="GO:0044773">
    <property type="term" value="P:mitotic DNA damage checkpoint signaling"/>
    <property type="evidence" value="ECO:0007669"/>
    <property type="project" value="TreeGrafter"/>
</dbReference>
<dbReference type="InterPro" id="IPR017441">
    <property type="entry name" value="Protein_kinase_ATP_BS"/>
</dbReference>
<feature type="compositionally biased region" description="Polar residues" evidence="4">
    <location>
        <begin position="23"/>
        <end position="62"/>
    </location>
</feature>